<feature type="compositionally biased region" description="Low complexity" evidence="1">
    <location>
        <begin position="67"/>
        <end position="105"/>
    </location>
</feature>
<protein>
    <submittedName>
        <fullName evidence="3">Uncharacterized protein</fullName>
    </submittedName>
</protein>
<dbReference type="Proteomes" id="UP000677152">
    <property type="component" value="Chromosome"/>
</dbReference>
<sequence>MPRLPLPAVTFALIAALTGITTAVLLDDGPPKPAEGQRIEPSRTSSAPAGDGPPMDHGGGVDPTSATPSTVTETSRVVVTKVPQVTSTTTTSATEITTSTTAPTRPSEPDRRLTVTIGSRELTIG</sequence>
<evidence type="ECO:0000313" key="3">
    <source>
        <dbReference type="EMBL" id="QUF01573.1"/>
    </source>
</evidence>
<accession>A0AA45L253</accession>
<reference evidence="3" key="1">
    <citation type="submission" date="2021-04" db="EMBL/GenBank/DDBJ databases">
        <title>Genomic sequence of Actinosynnema pretiosum subsp. pretiosum ATCC 31280 (C-14919).</title>
        <authorList>
            <person name="Bai L."/>
            <person name="Wang X."/>
            <person name="Xiao Y."/>
        </authorList>
    </citation>
    <scope>NUCLEOTIDE SEQUENCE</scope>
    <source>
        <strain evidence="3">ATCC 31280</strain>
    </source>
</reference>
<proteinExistence type="predicted"/>
<gene>
    <name evidence="3" type="ORF">KCV87_18595</name>
</gene>
<organism evidence="3 4">
    <name type="scientific">Actinosynnema pretiosum subsp. pretiosum</name>
    <dbReference type="NCBI Taxonomy" id="103721"/>
    <lineage>
        <taxon>Bacteria</taxon>
        <taxon>Bacillati</taxon>
        <taxon>Actinomycetota</taxon>
        <taxon>Actinomycetes</taxon>
        <taxon>Pseudonocardiales</taxon>
        <taxon>Pseudonocardiaceae</taxon>
        <taxon>Actinosynnema</taxon>
    </lineage>
</organism>
<dbReference type="EMBL" id="CP073249">
    <property type="protein sequence ID" value="QUF01573.1"/>
    <property type="molecule type" value="Genomic_DNA"/>
</dbReference>
<evidence type="ECO:0000256" key="2">
    <source>
        <dbReference type="SAM" id="SignalP"/>
    </source>
</evidence>
<name>A0AA45L253_9PSEU</name>
<keyword evidence="2" id="KW-0732">Signal</keyword>
<evidence type="ECO:0000256" key="1">
    <source>
        <dbReference type="SAM" id="MobiDB-lite"/>
    </source>
</evidence>
<dbReference type="AlphaFoldDB" id="A0AA45L253"/>
<evidence type="ECO:0000313" key="4">
    <source>
        <dbReference type="Proteomes" id="UP000677152"/>
    </source>
</evidence>
<feature type="chain" id="PRO_5041305819" evidence="2">
    <location>
        <begin position="24"/>
        <end position="125"/>
    </location>
</feature>
<feature type="region of interest" description="Disordered" evidence="1">
    <location>
        <begin position="26"/>
        <end position="111"/>
    </location>
</feature>
<feature type="signal peptide" evidence="2">
    <location>
        <begin position="1"/>
        <end position="23"/>
    </location>
</feature>